<reference evidence="2 3" key="1">
    <citation type="submission" date="2023-07" db="EMBL/GenBank/DDBJ databases">
        <title>Comparative genomics of wheat-associated soil bacteria to identify genetic determinants of phenazine resistance.</title>
        <authorList>
            <person name="Mouncey N."/>
        </authorList>
    </citation>
    <scope>NUCLEOTIDE SEQUENCE [LARGE SCALE GENOMIC DNA]</scope>
    <source>
        <strain evidence="2 3">W4I11</strain>
    </source>
</reference>
<sequence length="77" mass="8972">MTKYRLEFFEGIGTDDVVDIELQNDAEAIAEAHRIAGELLQRGFLGDQVRSQWMIRVFRDEDQAVETIYFSDLVARY</sequence>
<keyword evidence="3" id="KW-1185">Reference proteome</keyword>
<evidence type="ECO:0000313" key="3">
    <source>
        <dbReference type="Proteomes" id="UP001237780"/>
    </source>
</evidence>
<accession>A0ABU0S356</accession>
<dbReference type="EMBL" id="JAUSZT010000002">
    <property type="protein sequence ID" value="MDQ0995191.1"/>
    <property type="molecule type" value="Genomic_DNA"/>
</dbReference>
<evidence type="ECO:0000313" key="2">
    <source>
        <dbReference type="EMBL" id="MDQ0995191.1"/>
    </source>
</evidence>
<comment type="caution">
    <text evidence="2">The sequence shown here is derived from an EMBL/GenBank/DDBJ whole genome shotgun (WGS) entry which is preliminary data.</text>
</comment>
<gene>
    <name evidence="2" type="ORF">QFZ34_000368</name>
</gene>
<organism evidence="2 3">
    <name type="scientific">Phyllobacterium ifriqiyense</name>
    <dbReference type="NCBI Taxonomy" id="314238"/>
    <lineage>
        <taxon>Bacteria</taxon>
        <taxon>Pseudomonadati</taxon>
        <taxon>Pseudomonadota</taxon>
        <taxon>Alphaproteobacteria</taxon>
        <taxon>Hyphomicrobiales</taxon>
        <taxon>Phyllobacteriaceae</taxon>
        <taxon>Phyllobacterium</taxon>
    </lineage>
</organism>
<proteinExistence type="predicted"/>
<dbReference type="RefSeq" id="WP_307276080.1">
    <property type="nucleotide sequence ID" value="NZ_JAUSZT010000002.1"/>
</dbReference>
<name>A0ABU0S356_9HYPH</name>
<evidence type="ECO:0000259" key="1">
    <source>
        <dbReference type="Pfam" id="PF21834"/>
    </source>
</evidence>
<dbReference type="Pfam" id="PF21834">
    <property type="entry name" value="DUF6894"/>
    <property type="match status" value="1"/>
</dbReference>
<feature type="domain" description="DUF6894" evidence="1">
    <location>
        <begin position="4"/>
        <end position="69"/>
    </location>
</feature>
<dbReference type="Proteomes" id="UP001237780">
    <property type="component" value="Unassembled WGS sequence"/>
</dbReference>
<protein>
    <submittedName>
        <fullName evidence="2">Cellobiose-specific phosphotransferase system component IIA</fullName>
    </submittedName>
</protein>
<dbReference type="InterPro" id="IPR054189">
    <property type="entry name" value="DUF6894"/>
</dbReference>